<reference evidence="1 2" key="1">
    <citation type="journal article" date="2023" name="Sci. Data">
        <title>Genome assembly of the Korean intertidal mud-creeper Batillaria attramentaria.</title>
        <authorList>
            <person name="Patra A.K."/>
            <person name="Ho P.T."/>
            <person name="Jun S."/>
            <person name="Lee S.J."/>
            <person name="Kim Y."/>
            <person name="Won Y.J."/>
        </authorList>
    </citation>
    <scope>NUCLEOTIDE SEQUENCE [LARGE SCALE GENOMIC DNA]</scope>
    <source>
        <strain evidence="1">Wonlab-2016</strain>
    </source>
</reference>
<name>A0ABD0LBT5_9CAEN</name>
<evidence type="ECO:0000313" key="2">
    <source>
        <dbReference type="Proteomes" id="UP001519460"/>
    </source>
</evidence>
<organism evidence="1 2">
    <name type="scientific">Batillaria attramentaria</name>
    <dbReference type="NCBI Taxonomy" id="370345"/>
    <lineage>
        <taxon>Eukaryota</taxon>
        <taxon>Metazoa</taxon>
        <taxon>Spiralia</taxon>
        <taxon>Lophotrochozoa</taxon>
        <taxon>Mollusca</taxon>
        <taxon>Gastropoda</taxon>
        <taxon>Caenogastropoda</taxon>
        <taxon>Sorbeoconcha</taxon>
        <taxon>Cerithioidea</taxon>
        <taxon>Batillariidae</taxon>
        <taxon>Batillaria</taxon>
    </lineage>
</organism>
<accession>A0ABD0LBT5</accession>
<sequence length="144" mass="16041">MTRQGHVMTPLDWCSHNVRPARNSDTTTNLQLCHARREYTSLSCQTGVHVPVMPDGSTRPCHARREYTSLSCQTGVHVPVMPDGSTRPCHARREYTSLSCQTGVHVPVMPDGSTRPSGFLSDWILRMSGNDFVVSSQRQPLECC</sequence>
<comment type="caution">
    <text evidence="1">The sequence shown here is derived from an EMBL/GenBank/DDBJ whole genome shotgun (WGS) entry which is preliminary data.</text>
</comment>
<proteinExistence type="predicted"/>
<evidence type="ECO:0000313" key="1">
    <source>
        <dbReference type="EMBL" id="KAK7496629.1"/>
    </source>
</evidence>
<dbReference type="AlphaFoldDB" id="A0ABD0LBT5"/>
<protein>
    <submittedName>
        <fullName evidence="1">Uncharacterized protein</fullName>
    </submittedName>
</protein>
<dbReference type="EMBL" id="JACVVK020000065">
    <property type="protein sequence ID" value="KAK7496629.1"/>
    <property type="molecule type" value="Genomic_DNA"/>
</dbReference>
<dbReference type="Proteomes" id="UP001519460">
    <property type="component" value="Unassembled WGS sequence"/>
</dbReference>
<keyword evidence="2" id="KW-1185">Reference proteome</keyword>
<gene>
    <name evidence="1" type="ORF">BaRGS_00012036</name>
</gene>